<dbReference type="AlphaFoldDB" id="A0A165LWG1"/>
<evidence type="ECO:0000313" key="2">
    <source>
        <dbReference type="Proteomes" id="UP000077266"/>
    </source>
</evidence>
<reference evidence="1 2" key="1">
    <citation type="journal article" date="2016" name="Mol. Biol. Evol.">
        <title>Comparative Genomics of Early-Diverging Mushroom-Forming Fungi Provides Insights into the Origins of Lignocellulose Decay Capabilities.</title>
        <authorList>
            <person name="Nagy L.G."/>
            <person name="Riley R."/>
            <person name="Tritt A."/>
            <person name="Adam C."/>
            <person name="Daum C."/>
            <person name="Floudas D."/>
            <person name="Sun H."/>
            <person name="Yadav J.S."/>
            <person name="Pangilinan J."/>
            <person name="Larsson K.H."/>
            <person name="Matsuura K."/>
            <person name="Barry K."/>
            <person name="Labutti K."/>
            <person name="Kuo R."/>
            <person name="Ohm R.A."/>
            <person name="Bhattacharya S.S."/>
            <person name="Shirouzu T."/>
            <person name="Yoshinaga Y."/>
            <person name="Martin F.M."/>
            <person name="Grigoriev I.V."/>
            <person name="Hibbett D.S."/>
        </authorList>
    </citation>
    <scope>NUCLEOTIDE SEQUENCE [LARGE SCALE GENOMIC DNA]</scope>
    <source>
        <strain evidence="1 2">HHB12029</strain>
    </source>
</reference>
<name>A0A165LWG1_EXIGL</name>
<keyword evidence="2" id="KW-1185">Reference proteome</keyword>
<dbReference type="InParanoid" id="A0A165LWG1"/>
<organism evidence="1 2">
    <name type="scientific">Exidia glandulosa HHB12029</name>
    <dbReference type="NCBI Taxonomy" id="1314781"/>
    <lineage>
        <taxon>Eukaryota</taxon>
        <taxon>Fungi</taxon>
        <taxon>Dikarya</taxon>
        <taxon>Basidiomycota</taxon>
        <taxon>Agaricomycotina</taxon>
        <taxon>Agaricomycetes</taxon>
        <taxon>Auriculariales</taxon>
        <taxon>Exidiaceae</taxon>
        <taxon>Exidia</taxon>
    </lineage>
</organism>
<evidence type="ECO:0000313" key="1">
    <source>
        <dbReference type="EMBL" id="KZV98424.1"/>
    </source>
</evidence>
<gene>
    <name evidence="1" type="ORF">EXIGLDRAFT_728151</name>
</gene>
<feature type="non-terminal residue" evidence="1">
    <location>
        <position position="1"/>
    </location>
</feature>
<protein>
    <submittedName>
        <fullName evidence="1">Uncharacterized protein</fullName>
    </submittedName>
</protein>
<accession>A0A165LWG1</accession>
<dbReference type="Proteomes" id="UP000077266">
    <property type="component" value="Unassembled WGS sequence"/>
</dbReference>
<dbReference type="EMBL" id="KV425919">
    <property type="protein sequence ID" value="KZV98424.1"/>
    <property type="molecule type" value="Genomic_DNA"/>
</dbReference>
<proteinExistence type="predicted"/>
<sequence>RDTSARASPAATDLTDDRLAAIVSHRQRVSSYRLRRHCLRPSPNPTPHSYPTRVNVLPRWLFSHLSAAWT</sequence>